<feature type="binding site" evidence="4">
    <location>
        <position position="322"/>
    </location>
    <ligand>
        <name>S-adenosyl-L-methionine</name>
        <dbReference type="ChEBI" id="CHEBI:59789"/>
    </ligand>
</feature>
<dbReference type="STRING" id="1527.SAMN04489757_14728"/>
<keyword evidence="3 4" id="KW-0949">S-adenosyl-L-methionine</keyword>
<dbReference type="InterPro" id="IPR012340">
    <property type="entry name" value="NA-bd_OB-fold"/>
</dbReference>
<dbReference type="InterPro" id="IPR029063">
    <property type="entry name" value="SAM-dependent_MTases_sf"/>
</dbReference>
<organism evidence="6 7">
    <name type="scientific">Anaerocolumna aminovalerica</name>
    <dbReference type="NCBI Taxonomy" id="1527"/>
    <lineage>
        <taxon>Bacteria</taxon>
        <taxon>Bacillati</taxon>
        <taxon>Bacillota</taxon>
        <taxon>Clostridia</taxon>
        <taxon>Lachnospirales</taxon>
        <taxon>Lachnospiraceae</taxon>
        <taxon>Anaerocolumna</taxon>
    </lineage>
</organism>
<dbReference type="GO" id="GO:0006396">
    <property type="term" value="P:RNA processing"/>
    <property type="evidence" value="ECO:0007669"/>
    <property type="project" value="InterPro"/>
</dbReference>
<evidence type="ECO:0000256" key="4">
    <source>
        <dbReference type="PROSITE-ProRule" id="PRU01024"/>
    </source>
</evidence>
<dbReference type="GO" id="GO:0001510">
    <property type="term" value="P:RNA methylation"/>
    <property type="evidence" value="ECO:0007669"/>
    <property type="project" value="UniProtKB-ARBA"/>
</dbReference>
<dbReference type="Gene3D" id="2.40.50.140">
    <property type="entry name" value="Nucleic acid-binding proteins"/>
    <property type="match status" value="1"/>
</dbReference>
<dbReference type="GO" id="GO:0008757">
    <property type="term" value="F:S-adenosylmethionine-dependent methyltransferase activity"/>
    <property type="evidence" value="ECO:0007669"/>
    <property type="project" value="UniProtKB-ARBA"/>
</dbReference>
<reference evidence="6 7" key="1">
    <citation type="submission" date="2016-10" db="EMBL/GenBank/DDBJ databases">
        <authorList>
            <person name="de Groot N.N."/>
        </authorList>
    </citation>
    <scope>NUCLEOTIDE SEQUENCE [LARGE SCALE GENOMIC DNA]</scope>
    <source>
        <strain evidence="6 7">DSM 1283</strain>
    </source>
</reference>
<dbReference type="FunFam" id="3.40.50.150:FF:000009">
    <property type="entry name" value="23S rRNA (Uracil(1939)-C(5))-methyltransferase RlmD"/>
    <property type="match status" value="1"/>
</dbReference>
<dbReference type="AlphaFoldDB" id="A0A1I5ILE3"/>
<dbReference type="Gene3D" id="2.40.50.1070">
    <property type="match status" value="1"/>
</dbReference>
<dbReference type="GO" id="GO:0008173">
    <property type="term" value="F:RNA methyltransferase activity"/>
    <property type="evidence" value="ECO:0007669"/>
    <property type="project" value="InterPro"/>
</dbReference>
<dbReference type="CDD" id="cd02440">
    <property type="entry name" value="AdoMet_MTases"/>
    <property type="match status" value="1"/>
</dbReference>
<dbReference type="Gene3D" id="3.40.50.150">
    <property type="entry name" value="Vaccinia Virus protein VP39"/>
    <property type="match status" value="1"/>
</dbReference>
<dbReference type="PANTHER" id="PTHR11061:SF30">
    <property type="entry name" value="TRNA (URACIL(54)-C(5))-METHYLTRANSFERASE"/>
    <property type="match status" value="1"/>
</dbReference>
<dbReference type="InterPro" id="IPR030390">
    <property type="entry name" value="MeTrfase_TrmA_AS"/>
</dbReference>
<sequence length="459" mass="51719">MKKGKEYEGYVSTLEFPNKGIVEIEDGKVAVKNTLPGQKIRFVVNKVRKNKCEGRLMDIIEHSPMETATPVCKHFGPCGGCTYQTIPYEKQLELKGNQVKTLIDSVCSDYLFEGIEGSPTEWGYRNKMEFSFGDEVKDGPLALGLHKKGSFHDIVTVSDCQIVEDDYNKILTCTLEYFTQLGISFYKKMTHIGYLRHLLIRKAAKTGEILVNIITSTQWDNNQLTEEDALETWKQKLMELNLKGKLVGILHTYNDREADVVQSDRTDILYGQDYFYEEVLGLKFKISTFSFFQTNSLGAEVLYSKAREYVGETKDKLIFDLYSGTGTIAQLLASVAKKVIGVEIVEEAVVAARENAALNQLDNCEFIAGDVLKVIDSIEEKPDLIVLDPPRDGIHPKALDKIIDYGVDRIVYISCKPTSLVRDLVVLQERGYRVDRVCAVDMFPGTVHVETVCLLTKKA</sequence>
<evidence type="ECO:0000256" key="2">
    <source>
        <dbReference type="ARBA" id="ARBA00022679"/>
    </source>
</evidence>
<feature type="binding site" evidence="4">
    <location>
        <position position="293"/>
    </location>
    <ligand>
        <name>S-adenosyl-L-methionine</name>
        <dbReference type="ChEBI" id="CHEBI:59789"/>
    </ligand>
</feature>
<evidence type="ECO:0000313" key="7">
    <source>
        <dbReference type="Proteomes" id="UP000198806"/>
    </source>
</evidence>
<dbReference type="Pfam" id="PF05958">
    <property type="entry name" value="tRNA_U5-meth_tr"/>
    <property type="match status" value="1"/>
</dbReference>
<protein>
    <submittedName>
        <fullName evidence="6">23S rRNA (Uracil-5-)-methyltransferase RumA</fullName>
    </submittedName>
</protein>
<proteinExistence type="inferred from homology"/>
<dbReference type="SUPFAM" id="SSF53335">
    <property type="entry name" value="S-adenosyl-L-methionine-dependent methyltransferases"/>
    <property type="match status" value="1"/>
</dbReference>
<evidence type="ECO:0000256" key="5">
    <source>
        <dbReference type="PROSITE-ProRule" id="PRU10015"/>
    </source>
</evidence>
<comment type="similarity">
    <text evidence="4">Belongs to the class I-like SAM-binding methyltransferase superfamily. RNA M5U methyltransferase family.</text>
</comment>
<dbReference type="NCBIfam" id="TIGR00479">
    <property type="entry name" value="rumA"/>
    <property type="match status" value="1"/>
</dbReference>
<dbReference type="InterPro" id="IPR010280">
    <property type="entry name" value="U5_MeTrfase_fam"/>
</dbReference>
<dbReference type="Proteomes" id="UP000198806">
    <property type="component" value="Unassembled WGS sequence"/>
</dbReference>
<dbReference type="SUPFAM" id="SSF50249">
    <property type="entry name" value="Nucleic acid-binding proteins"/>
    <property type="match status" value="1"/>
</dbReference>
<evidence type="ECO:0000256" key="3">
    <source>
        <dbReference type="ARBA" id="ARBA00022691"/>
    </source>
</evidence>
<dbReference type="EMBL" id="FOWD01000047">
    <property type="protein sequence ID" value="SFO61284.1"/>
    <property type="molecule type" value="Genomic_DNA"/>
</dbReference>
<dbReference type="PANTHER" id="PTHR11061">
    <property type="entry name" value="RNA M5U METHYLTRANSFERASE"/>
    <property type="match status" value="1"/>
</dbReference>
<evidence type="ECO:0000313" key="6">
    <source>
        <dbReference type="EMBL" id="SFO61284.1"/>
    </source>
</evidence>
<dbReference type="PROSITE" id="PS01230">
    <property type="entry name" value="TRMA_1"/>
    <property type="match status" value="1"/>
</dbReference>
<name>A0A1I5ILE3_9FIRM</name>
<keyword evidence="7" id="KW-1185">Reference proteome</keyword>
<feature type="active site" evidence="5">
    <location>
        <position position="415"/>
    </location>
</feature>
<keyword evidence="2 4" id="KW-0808">Transferase</keyword>
<accession>A0A1I5ILE3</accession>
<feature type="active site" description="Nucleophile" evidence="4">
    <location>
        <position position="415"/>
    </location>
</feature>
<evidence type="ECO:0000256" key="1">
    <source>
        <dbReference type="ARBA" id="ARBA00022603"/>
    </source>
</evidence>
<gene>
    <name evidence="6" type="ORF">SAMN04489757_14728</name>
</gene>
<keyword evidence="1 4" id="KW-0489">Methyltransferase</keyword>
<dbReference type="PROSITE" id="PS51687">
    <property type="entry name" value="SAM_MT_RNA_M5U"/>
    <property type="match status" value="1"/>
</dbReference>
<feature type="binding site" evidence="4">
    <location>
        <position position="343"/>
    </location>
    <ligand>
        <name>S-adenosyl-L-methionine</name>
        <dbReference type="ChEBI" id="CHEBI:59789"/>
    </ligand>
</feature>
<dbReference type="RefSeq" id="WP_091688632.1">
    <property type="nucleotide sequence ID" value="NZ_BAABFM010000078.1"/>
</dbReference>
<dbReference type="OrthoDB" id="9804590at2"/>
<feature type="binding site" evidence="4">
    <location>
        <position position="388"/>
    </location>
    <ligand>
        <name>S-adenosyl-L-methionine</name>
        <dbReference type="ChEBI" id="CHEBI:59789"/>
    </ligand>
</feature>